<sequence length="228" mass="26349">MDESQKEEDKEKSNLQTKLNELDKTLTELLNADRIVQLKDFITDSGHINTSLNKDSIVIFKNLTYDGFEDWLADGRVLNLKSHDFQFCITNDFRASNTPISNVIEQIFYSNIKNLWLQKIYLKFSEYIKLVGACNINNLFFDQVTVINEYGIGVDVADLLKELPNIETFFYSLKNGETFSSNKFAALPSFPHLQEIKLVGIEEKKFDLKIFGEFIKVSFCFFFGKEAN</sequence>
<evidence type="ECO:0000313" key="2">
    <source>
        <dbReference type="Proteomes" id="UP000887578"/>
    </source>
</evidence>
<feature type="coiled-coil region" evidence="1">
    <location>
        <begin position="1"/>
        <end position="32"/>
    </location>
</feature>
<dbReference type="Proteomes" id="UP000887578">
    <property type="component" value="Unplaced"/>
</dbReference>
<reference evidence="3" key="1">
    <citation type="submission" date="2022-11" db="UniProtKB">
        <authorList>
            <consortium name="WormBaseParasite"/>
        </authorList>
    </citation>
    <scope>IDENTIFICATION</scope>
</reference>
<dbReference type="AlphaFoldDB" id="A0A914P8S7"/>
<name>A0A914P8S7_9BILA</name>
<evidence type="ECO:0000256" key="1">
    <source>
        <dbReference type="SAM" id="Coils"/>
    </source>
</evidence>
<evidence type="ECO:0000313" key="3">
    <source>
        <dbReference type="WBParaSite" id="PDA_v2.g11113.t1"/>
    </source>
</evidence>
<keyword evidence="1" id="KW-0175">Coiled coil</keyword>
<organism evidence="2 3">
    <name type="scientific">Panagrolaimus davidi</name>
    <dbReference type="NCBI Taxonomy" id="227884"/>
    <lineage>
        <taxon>Eukaryota</taxon>
        <taxon>Metazoa</taxon>
        <taxon>Ecdysozoa</taxon>
        <taxon>Nematoda</taxon>
        <taxon>Chromadorea</taxon>
        <taxon>Rhabditida</taxon>
        <taxon>Tylenchina</taxon>
        <taxon>Panagrolaimomorpha</taxon>
        <taxon>Panagrolaimoidea</taxon>
        <taxon>Panagrolaimidae</taxon>
        <taxon>Panagrolaimus</taxon>
    </lineage>
</organism>
<protein>
    <submittedName>
        <fullName evidence="3">Uncharacterized protein</fullName>
    </submittedName>
</protein>
<dbReference type="WBParaSite" id="PDA_v2.g11113.t1">
    <property type="protein sequence ID" value="PDA_v2.g11113.t1"/>
    <property type="gene ID" value="PDA_v2.g11113"/>
</dbReference>
<accession>A0A914P8S7</accession>
<keyword evidence="2" id="KW-1185">Reference proteome</keyword>
<proteinExistence type="predicted"/>